<dbReference type="PANTHER" id="PTHR28291">
    <property type="entry name" value="CTD KINASE SUBUNIT GAMMA"/>
    <property type="match status" value="1"/>
</dbReference>
<dbReference type="PANTHER" id="PTHR28291:SF1">
    <property type="entry name" value="CTD KINASE SUBUNIT GAMMA"/>
    <property type="match status" value="1"/>
</dbReference>
<feature type="region of interest" description="Disordered" evidence="1">
    <location>
        <begin position="281"/>
        <end position="336"/>
    </location>
</feature>
<dbReference type="GO" id="GO:0032786">
    <property type="term" value="P:positive regulation of DNA-templated transcription, elongation"/>
    <property type="evidence" value="ECO:0007669"/>
    <property type="project" value="InterPro"/>
</dbReference>
<feature type="compositionally biased region" description="Basic and acidic residues" evidence="1">
    <location>
        <begin position="317"/>
        <end position="328"/>
    </location>
</feature>
<sequence>MDPFEVRVQFVTLASRLGSSVASISKVAAFALKHAAKCADDIWDCYLDEVAAANLNSRVNLLYLLDALLDKEGPRAAHNAPTSTKGVHTSYRELVERDLANVVRLVVPDSREGVLNWMATSQVLRSWKTRRLLDADILDQVSTELEDRKAALHADSSDSSTFANFSRNDILRRIEDDRERHKRLKERLWVLPVPSTLFSLPLAASLPASSSASQKPSPISPASPFDPSSRPNSAAHHRRPSTANGGTGAADKPATAAAPASRGPELALEIEFEQLWEASADERRAALGPEADAAGETDPARPWKRPRVWALDEQDREDMRSERRRCFDMDEPAAVA</sequence>
<dbReference type="Pfam" id="PF12350">
    <property type="entry name" value="CTK3_C"/>
    <property type="match status" value="1"/>
</dbReference>
<feature type="domain" description="CID" evidence="2">
    <location>
        <begin position="2"/>
        <end position="149"/>
    </location>
</feature>
<dbReference type="GO" id="GO:0070692">
    <property type="term" value="C:CTDK-1 complex"/>
    <property type="evidence" value="ECO:0007669"/>
    <property type="project" value="InterPro"/>
</dbReference>
<dbReference type="InterPro" id="IPR042326">
    <property type="entry name" value="Ctk3"/>
</dbReference>
<evidence type="ECO:0000256" key="1">
    <source>
        <dbReference type="SAM" id="MobiDB-lite"/>
    </source>
</evidence>
<evidence type="ECO:0000259" key="2">
    <source>
        <dbReference type="PROSITE" id="PS51391"/>
    </source>
</evidence>
<dbReference type="Gene3D" id="1.25.40.90">
    <property type="match status" value="1"/>
</dbReference>
<dbReference type="Proteomes" id="UP001342314">
    <property type="component" value="Unassembled WGS sequence"/>
</dbReference>
<protein>
    <recommendedName>
        <fullName evidence="2">CID domain-containing protein</fullName>
    </recommendedName>
</protein>
<organism evidence="3 4">
    <name type="scientific">Rhodotorula paludigena</name>
    <dbReference type="NCBI Taxonomy" id="86838"/>
    <lineage>
        <taxon>Eukaryota</taxon>
        <taxon>Fungi</taxon>
        <taxon>Dikarya</taxon>
        <taxon>Basidiomycota</taxon>
        <taxon>Pucciniomycotina</taxon>
        <taxon>Microbotryomycetes</taxon>
        <taxon>Sporidiobolales</taxon>
        <taxon>Sporidiobolaceae</taxon>
        <taxon>Rhodotorula</taxon>
    </lineage>
</organism>
<accession>A0AAV5GP57</accession>
<evidence type="ECO:0000313" key="3">
    <source>
        <dbReference type="EMBL" id="GJN92259.1"/>
    </source>
</evidence>
<dbReference type="InterPro" id="IPR006569">
    <property type="entry name" value="CID_dom"/>
</dbReference>
<dbReference type="InterPro" id="IPR008942">
    <property type="entry name" value="ENTH_VHS"/>
</dbReference>
<feature type="region of interest" description="Disordered" evidence="1">
    <location>
        <begin position="208"/>
        <end position="263"/>
    </location>
</feature>
<feature type="compositionally biased region" description="Low complexity" evidence="1">
    <location>
        <begin position="208"/>
        <end position="223"/>
    </location>
</feature>
<keyword evidence="4" id="KW-1185">Reference proteome</keyword>
<dbReference type="PROSITE" id="PS51391">
    <property type="entry name" value="CID"/>
    <property type="match status" value="1"/>
</dbReference>
<dbReference type="Pfam" id="PF12243">
    <property type="entry name" value="CTK3"/>
    <property type="match status" value="1"/>
</dbReference>
<reference evidence="3 4" key="1">
    <citation type="submission" date="2021-12" db="EMBL/GenBank/DDBJ databases">
        <title>High titer production of polyol ester of fatty acids by Rhodotorula paludigena BS15 towards product separation-free biomass refinery.</title>
        <authorList>
            <person name="Mano J."/>
            <person name="Ono H."/>
            <person name="Tanaka T."/>
            <person name="Naito K."/>
            <person name="Sushida H."/>
            <person name="Ike M."/>
            <person name="Tokuyasu K."/>
            <person name="Kitaoka M."/>
        </authorList>
    </citation>
    <scope>NUCLEOTIDE SEQUENCE [LARGE SCALE GENOMIC DNA]</scope>
    <source>
        <strain evidence="3 4">BS15</strain>
    </source>
</reference>
<dbReference type="EMBL" id="BQKY01000010">
    <property type="protein sequence ID" value="GJN92259.1"/>
    <property type="molecule type" value="Genomic_DNA"/>
</dbReference>
<evidence type="ECO:0000313" key="4">
    <source>
        <dbReference type="Proteomes" id="UP001342314"/>
    </source>
</evidence>
<proteinExistence type="predicted"/>
<dbReference type="AlphaFoldDB" id="A0AAV5GP57"/>
<dbReference type="InterPro" id="IPR024637">
    <property type="entry name" value="Ctk3_C"/>
</dbReference>
<name>A0AAV5GP57_9BASI</name>
<gene>
    <name evidence="3" type="ORF">Rhopal_005289-T1</name>
</gene>
<feature type="compositionally biased region" description="Low complexity" evidence="1">
    <location>
        <begin position="249"/>
        <end position="260"/>
    </location>
</feature>
<dbReference type="InterPro" id="IPR024638">
    <property type="entry name" value="Ctk3_N"/>
</dbReference>
<dbReference type="GO" id="GO:0045943">
    <property type="term" value="P:positive regulation of transcription by RNA polymerase I"/>
    <property type="evidence" value="ECO:0007669"/>
    <property type="project" value="TreeGrafter"/>
</dbReference>
<comment type="caution">
    <text evidence="3">The sequence shown here is derived from an EMBL/GenBank/DDBJ whole genome shotgun (WGS) entry which is preliminary data.</text>
</comment>